<dbReference type="OrthoDB" id="2107640at2759"/>
<protein>
    <submittedName>
        <fullName evidence="1">Uncharacterized protein</fullName>
    </submittedName>
</protein>
<evidence type="ECO:0000313" key="1">
    <source>
        <dbReference type="EMBL" id="KAJ5407631.1"/>
    </source>
</evidence>
<dbReference type="AlphaFoldDB" id="A0A9W9W731"/>
<dbReference type="EMBL" id="JAPZBU010000004">
    <property type="protein sequence ID" value="KAJ5407631.1"/>
    <property type="molecule type" value="Genomic_DNA"/>
</dbReference>
<sequence length="547" mass="62231">MTDLLFPTFEARLKCQRKPQYAAFLTDLVRAASDGIEALCTFRAILYDSPSEPKDGSFLAFDAHVGDTGCHLRAGMLFEAYALHREISKHRLTGKALPPIWIDETIRRLETTRTKAQHICLALTRDGARPQTLGFGGKDLVIAKGLKALEWEEVALSKGPFCLYENNQKSLQREFECLSFADSTAMSLVSSDISRPTTPSSDESEFGSPFKTEWDLYDNRVLVRLVIYCFILSKYKTFSSMNNTVAARLCPEAAAEQGYALMKDFWDFKHPEYKKARLDRIGQELRVLQVWISDLSCAWLHSIAMRCDLKEMGNLIAETARKSSTGLMVAPCYPGYLLLRREWAHGENQILLVDRYFCSLGWHFNIFVAHMGIQRDGQQFNADLQCPIEWYIQPITLDKLASSEWSSRPLPVAVGNKRAGYHTYEADECDENNQHLRDFKEADHDRLALAFFGSHKCYPFQIEPADEMEYVGLYMDILCPGMRGQWEKVANELGRRGGGKENQDIFGWQHVFIEAPKKVVDGMLDMANSEFQYTCKASSSYHSKHSA</sequence>
<name>A0A9W9W731_9EURO</name>
<gene>
    <name evidence="1" type="ORF">N7509_001514</name>
</gene>
<keyword evidence="2" id="KW-1185">Reference proteome</keyword>
<dbReference type="RefSeq" id="XP_056491946.1">
    <property type="nucleotide sequence ID" value="XM_056626151.1"/>
</dbReference>
<comment type="caution">
    <text evidence="1">The sequence shown here is derived from an EMBL/GenBank/DDBJ whole genome shotgun (WGS) entry which is preliminary data.</text>
</comment>
<dbReference type="Proteomes" id="UP001147747">
    <property type="component" value="Unassembled WGS sequence"/>
</dbReference>
<dbReference type="GeneID" id="81365131"/>
<accession>A0A9W9W731</accession>
<evidence type="ECO:0000313" key="2">
    <source>
        <dbReference type="Proteomes" id="UP001147747"/>
    </source>
</evidence>
<reference evidence="1" key="1">
    <citation type="submission" date="2022-12" db="EMBL/GenBank/DDBJ databases">
        <authorList>
            <person name="Petersen C."/>
        </authorList>
    </citation>
    <scope>NUCLEOTIDE SEQUENCE</scope>
    <source>
        <strain evidence="1">IBT 29677</strain>
    </source>
</reference>
<reference evidence="1" key="2">
    <citation type="journal article" date="2023" name="IMA Fungus">
        <title>Comparative genomic study of the Penicillium genus elucidates a diverse pangenome and 15 lateral gene transfer events.</title>
        <authorList>
            <person name="Petersen C."/>
            <person name="Sorensen T."/>
            <person name="Nielsen M.R."/>
            <person name="Sondergaard T.E."/>
            <person name="Sorensen J.L."/>
            <person name="Fitzpatrick D.A."/>
            <person name="Frisvad J.C."/>
            <person name="Nielsen K.L."/>
        </authorList>
    </citation>
    <scope>NUCLEOTIDE SEQUENCE</scope>
    <source>
        <strain evidence="1">IBT 29677</strain>
    </source>
</reference>
<organism evidence="1 2">
    <name type="scientific">Penicillium cosmopolitanum</name>
    <dbReference type="NCBI Taxonomy" id="1131564"/>
    <lineage>
        <taxon>Eukaryota</taxon>
        <taxon>Fungi</taxon>
        <taxon>Dikarya</taxon>
        <taxon>Ascomycota</taxon>
        <taxon>Pezizomycotina</taxon>
        <taxon>Eurotiomycetes</taxon>
        <taxon>Eurotiomycetidae</taxon>
        <taxon>Eurotiales</taxon>
        <taxon>Aspergillaceae</taxon>
        <taxon>Penicillium</taxon>
    </lineage>
</organism>
<proteinExistence type="predicted"/>